<organism evidence="5 6">
    <name type="scientific">Flavobacterium psychrotolerans</name>
    <dbReference type="NCBI Taxonomy" id="2169410"/>
    <lineage>
        <taxon>Bacteria</taxon>
        <taxon>Pseudomonadati</taxon>
        <taxon>Bacteroidota</taxon>
        <taxon>Flavobacteriia</taxon>
        <taxon>Flavobacteriales</taxon>
        <taxon>Flavobacteriaceae</taxon>
        <taxon>Flavobacterium</taxon>
    </lineage>
</organism>
<dbReference type="GO" id="GO:0006729">
    <property type="term" value="P:tetrahydrobiopterin biosynthetic process"/>
    <property type="evidence" value="ECO:0007669"/>
    <property type="project" value="InterPro"/>
</dbReference>
<evidence type="ECO:0000256" key="4">
    <source>
        <dbReference type="HAMAP-Rule" id="MF_00434"/>
    </source>
</evidence>
<proteinExistence type="inferred from homology"/>
<dbReference type="InterPro" id="IPR001533">
    <property type="entry name" value="Pterin_deHydtase"/>
</dbReference>
<keyword evidence="6" id="KW-1185">Reference proteome</keyword>
<dbReference type="Proteomes" id="UP000245449">
    <property type="component" value="Unassembled WGS sequence"/>
</dbReference>
<dbReference type="NCBIfam" id="NF002017">
    <property type="entry name" value="PRK00823.1-2"/>
    <property type="match status" value="1"/>
</dbReference>
<comment type="similarity">
    <text evidence="2 4">Belongs to the pterin-4-alpha-carbinolamine dehydratase family.</text>
</comment>
<dbReference type="SUPFAM" id="SSF55248">
    <property type="entry name" value="PCD-like"/>
    <property type="match status" value="1"/>
</dbReference>
<comment type="caution">
    <text evidence="5">The sequence shown here is derived from an EMBL/GenBank/DDBJ whole genome shotgun (WGS) entry which is preliminary data.</text>
</comment>
<evidence type="ECO:0000313" key="5">
    <source>
        <dbReference type="EMBL" id="PWA03964.1"/>
    </source>
</evidence>
<evidence type="ECO:0000256" key="2">
    <source>
        <dbReference type="ARBA" id="ARBA00006472"/>
    </source>
</evidence>
<name>A0A2U1JG53_9FLAO</name>
<accession>A0A2U1JG53</accession>
<evidence type="ECO:0000256" key="1">
    <source>
        <dbReference type="ARBA" id="ARBA00001554"/>
    </source>
</evidence>
<evidence type="ECO:0000313" key="6">
    <source>
        <dbReference type="Proteomes" id="UP000245449"/>
    </source>
</evidence>
<dbReference type="CDD" id="cd00488">
    <property type="entry name" value="PCD_DCoH"/>
    <property type="match status" value="1"/>
</dbReference>
<dbReference type="Gene3D" id="3.30.1360.20">
    <property type="entry name" value="Transcriptional coactivator/pterin dehydratase"/>
    <property type="match status" value="1"/>
</dbReference>
<dbReference type="InterPro" id="IPR036428">
    <property type="entry name" value="PCD_sf"/>
</dbReference>
<sequence>MAPFKEKTVQSELKNLKDWYFEDNGIEKKFQFKDFSQALEFIVKVGELSEKRNHHPEIFNVYNKVTLRLTTHDAAGVTDKDIDLAKAIDQIK</sequence>
<keyword evidence="3 4" id="KW-0456">Lyase</keyword>
<dbReference type="PANTHER" id="PTHR12599">
    <property type="entry name" value="PTERIN-4-ALPHA-CARBINOLAMINE DEHYDRATASE"/>
    <property type="match status" value="1"/>
</dbReference>
<protein>
    <recommendedName>
        <fullName evidence="4">Putative pterin-4-alpha-carbinolamine dehydratase</fullName>
        <shortName evidence="4">PHS</shortName>
        <ecNumber evidence="4">4.2.1.96</ecNumber>
    </recommendedName>
    <alternativeName>
        <fullName evidence="4">4-alpha-hydroxy-tetrahydropterin dehydratase</fullName>
    </alternativeName>
    <alternativeName>
        <fullName evidence="4">Pterin carbinolamine dehydratase</fullName>
        <shortName evidence="4">PCD</shortName>
    </alternativeName>
</protein>
<dbReference type="Pfam" id="PF01329">
    <property type="entry name" value="Pterin_4a"/>
    <property type="match status" value="1"/>
</dbReference>
<comment type="catalytic activity">
    <reaction evidence="1 4">
        <text>(4aS,6R)-4a-hydroxy-L-erythro-5,6,7,8-tetrahydrobiopterin = (6R)-L-erythro-6,7-dihydrobiopterin + H2O</text>
        <dbReference type="Rhea" id="RHEA:11920"/>
        <dbReference type="ChEBI" id="CHEBI:15377"/>
        <dbReference type="ChEBI" id="CHEBI:15642"/>
        <dbReference type="ChEBI" id="CHEBI:43120"/>
        <dbReference type="EC" id="4.2.1.96"/>
    </reaction>
</comment>
<dbReference type="AlphaFoldDB" id="A0A2U1JG53"/>
<dbReference type="PANTHER" id="PTHR12599:SF0">
    <property type="entry name" value="PTERIN-4-ALPHA-CARBINOLAMINE DEHYDRATASE"/>
    <property type="match status" value="1"/>
</dbReference>
<dbReference type="HAMAP" id="MF_00434">
    <property type="entry name" value="Pterin_4_alpha"/>
    <property type="match status" value="1"/>
</dbReference>
<evidence type="ECO:0000256" key="3">
    <source>
        <dbReference type="ARBA" id="ARBA00023239"/>
    </source>
</evidence>
<reference evidence="5 6" key="1">
    <citation type="submission" date="2018-04" db="EMBL/GenBank/DDBJ databases">
        <title>Flavobacterium sp. nov., isolated from glacier ice.</title>
        <authorList>
            <person name="Liu Q."/>
            <person name="Xin Y.-H."/>
        </authorList>
    </citation>
    <scope>NUCLEOTIDE SEQUENCE [LARGE SCALE GENOMIC DNA]</scope>
    <source>
        <strain evidence="5 6">RB1R5</strain>
    </source>
</reference>
<dbReference type="EMBL" id="QCZI01000024">
    <property type="protein sequence ID" value="PWA03964.1"/>
    <property type="molecule type" value="Genomic_DNA"/>
</dbReference>
<dbReference type="OrthoDB" id="9794987at2"/>
<dbReference type="GO" id="GO:0008124">
    <property type="term" value="F:4-alpha-hydroxytetrahydrobiopterin dehydratase activity"/>
    <property type="evidence" value="ECO:0007669"/>
    <property type="project" value="UniProtKB-UniRule"/>
</dbReference>
<dbReference type="EC" id="4.2.1.96" evidence="4"/>
<gene>
    <name evidence="5" type="ORF">DB895_13455</name>
</gene>